<accession>A0A183G564</accession>
<proteinExistence type="predicted"/>
<protein>
    <submittedName>
        <fullName evidence="3">Integrase</fullName>
    </submittedName>
</protein>
<reference evidence="3" key="2">
    <citation type="submission" date="2019-09" db="UniProtKB">
        <authorList>
            <consortium name="WormBaseParasite"/>
        </authorList>
    </citation>
    <scope>IDENTIFICATION</scope>
</reference>
<evidence type="ECO:0000313" key="1">
    <source>
        <dbReference type="EMBL" id="VDP06819.1"/>
    </source>
</evidence>
<dbReference type="EMBL" id="UZAH01029579">
    <property type="protein sequence ID" value="VDP06819.1"/>
    <property type="molecule type" value="Genomic_DNA"/>
</dbReference>
<gene>
    <name evidence="1" type="ORF">HPBE_LOCUS16724</name>
</gene>
<reference evidence="1 2" key="1">
    <citation type="submission" date="2018-11" db="EMBL/GenBank/DDBJ databases">
        <authorList>
            <consortium name="Pathogen Informatics"/>
        </authorList>
    </citation>
    <scope>NUCLEOTIDE SEQUENCE [LARGE SCALE GENOMIC DNA]</scope>
</reference>
<dbReference type="AlphaFoldDB" id="A0A183G564"/>
<accession>A0A3P8E366</accession>
<keyword evidence="2" id="KW-1185">Reference proteome</keyword>
<organism evidence="2 3">
    <name type="scientific">Heligmosomoides polygyrus</name>
    <name type="common">Parasitic roundworm</name>
    <dbReference type="NCBI Taxonomy" id="6339"/>
    <lineage>
        <taxon>Eukaryota</taxon>
        <taxon>Metazoa</taxon>
        <taxon>Ecdysozoa</taxon>
        <taxon>Nematoda</taxon>
        <taxon>Chromadorea</taxon>
        <taxon>Rhabditida</taxon>
        <taxon>Rhabditina</taxon>
        <taxon>Rhabditomorpha</taxon>
        <taxon>Strongyloidea</taxon>
        <taxon>Heligmosomidae</taxon>
        <taxon>Heligmosomoides</taxon>
    </lineage>
</organism>
<sequence>MRNEDVRAVMKTAPIQLKMREQCLRWYGHVLRRPENHPVRWTDVIKRDLGEVGATADDALDRMRTTSGVRIIVSERFRDSIVGVERFDDRLIKIVVAAKERLHHFFSAHASQTGCSDQAKDEFWNLFNEKIAEIATGVLSQKIVPYETVAPQQRPLICTLKIAPSEAEAGRAMRCCKNQVVANE</sequence>
<dbReference type="Proteomes" id="UP000050761">
    <property type="component" value="Unassembled WGS sequence"/>
</dbReference>
<name>A0A183G564_HELPZ</name>
<evidence type="ECO:0000313" key="3">
    <source>
        <dbReference type="WBParaSite" id="HPBE_0001672501-mRNA-1"/>
    </source>
</evidence>
<evidence type="ECO:0000313" key="2">
    <source>
        <dbReference type="Proteomes" id="UP000050761"/>
    </source>
</evidence>
<dbReference type="WBParaSite" id="HPBE_0001672501-mRNA-1">
    <property type="protein sequence ID" value="HPBE_0001672501-mRNA-1"/>
    <property type="gene ID" value="HPBE_0001672501"/>
</dbReference>